<proteinExistence type="predicted"/>
<evidence type="ECO:0000313" key="2">
    <source>
        <dbReference type="Proteomes" id="UP000012112"/>
    </source>
</evidence>
<gene>
    <name evidence="1" type="ORF">LEP1GSC172_3930</name>
</gene>
<evidence type="ECO:0000313" key="1">
    <source>
        <dbReference type="EMBL" id="EMO55238.1"/>
    </source>
</evidence>
<dbReference type="EMBL" id="AKWD02000010">
    <property type="protein sequence ID" value="EMO55238.1"/>
    <property type="molecule type" value="Genomic_DNA"/>
</dbReference>
<dbReference type="AlphaFoldDB" id="M6W0B5"/>
<dbReference type="Proteomes" id="UP000012112">
    <property type="component" value="Unassembled WGS sequence"/>
</dbReference>
<protein>
    <submittedName>
        <fullName evidence="1">Uncharacterized protein</fullName>
    </submittedName>
</protein>
<accession>M6W0B5</accession>
<dbReference type="RefSeq" id="WP_002176838.1">
    <property type="nucleotide sequence ID" value="NZ_AKWD02000010.1"/>
</dbReference>
<sequence length="150" mass="17506">MEEELIESKTITKEDLILIASSLKSFSNSYTDIVQVTFLISKTLEKFLQNPLFIFIHDPWGPHCKDIFNTLKELEKQKLITTTEDCYGLSKTFHITKLGYSIALKGKNLMSRYDKNSIKKLSSIINDFTYLEMIAYIKRNFSEIENNYQN</sequence>
<organism evidence="1 2">
    <name type="scientific">Leptospira noguchii</name>
    <dbReference type="NCBI Taxonomy" id="28182"/>
    <lineage>
        <taxon>Bacteria</taxon>
        <taxon>Pseudomonadati</taxon>
        <taxon>Spirochaetota</taxon>
        <taxon>Spirochaetia</taxon>
        <taxon>Leptospirales</taxon>
        <taxon>Leptospiraceae</taxon>
        <taxon>Leptospira</taxon>
    </lineage>
</organism>
<reference evidence="1 2" key="1">
    <citation type="submission" date="2013-01" db="EMBL/GenBank/DDBJ databases">
        <authorList>
            <person name="Harkins D.M."/>
            <person name="Durkin A.S."/>
            <person name="Brinkac L.M."/>
            <person name="Haft D.H."/>
            <person name="Selengut J.D."/>
            <person name="Sanka R."/>
            <person name="DePew J."/>
            <person name="Purushe J."/>
            <person name="Matthias M.A."/>
            <person name="Vinetz J.M."/>
            <person name="Sutton G.G."/>
            <person name="Nierman W.C."/>
            <person name="Fouts D.E."/>
        </authorList>
    </citation>
    <scope>NUCLEOTIDE SEQUENCE [LARGE SCALE GENOMIC DNA]</scope>
    <source>
        <strain evidence="1 2">HAI1536</strain>
    </source>
</reference>
<name>M6W0B5_9LEPT</name>
<comment type="caution">
    <text evidence="1">The sequence shown here is derived from an EMBL/GenBank/DDBJ whole genome shotgun (WGS) entry which is preliminary data.</text>
</comment>